<dbReference type="AlphaFoldDB" id="A0A7Y9KKY4"/>
<name>A0A7Y9KKY4_9MICO</name>
<keyword evidence="4" id="KW-1185">Reference proteome</keyword>
<keyword evidence="2" id="KW-0472">Membrane</keyword>
<accession>A0A7Y9KKY4</accession>
<sequence>MGRNDHDDFVDETVAVSRSRPGPRRRRSPEDTALDVPSEHEEPTEGSTVVAHRESRRRARGESVHEPVPVPKVAGRDARMPHPGPGDVYPVRAAAPVVAPRQAPAERPPQSPADTAVAEARLRSRARHRVIAVVAAASVTALAAAAVIIALVVAG</sequence>
<reference evidence="3 4" key="1">
    <citation type="submission" date="2020-07" db="EMBL/GenBank/DDBJ databases">
        <title>Sequencing the genomes of 1000 actinobacteria strains.</title>
        <authorList>
            <person name="Klenk H.-P."/>
        </authorList>
    </citation>
    <scope>NUCLEOTIDE SEQUENCE [LARGE SCALE GENOMIC DNA]</scope>
    <source>
        <strain evidence="3 4">DSM 24662</strain>
    </source>
</reference>
<feature type="region of interest" description="Disordered" evidence="1">
    <location>
        <begin position="1"/>
        <end position="90"/>
    </location>
</feature>
<evidence type="ECO:0000256" key="1">
    <source>
        <dbReference type="SAM" id="MobiDB-lite"/>
    </source>
</evidence>
<feature type="transmembrane region" description="Helical" evidence="2">
    <location>
        <begin position="130"/>
        <end position="154"/>
    </location>
</feature>
<protein>
    <submittedName>
        <fullName evidence="3">Uncharacterized protein</fullName>
    </submittedName>
</protein>
<evidence type="ECO:0000313" key="3">
    <source>
        <dbReference type="EMBL" id="NYE21340.1"/>
    </source>
</evidence>
<evidence type="ECO:0000256" key="2">
    <source>
        <dbReference type="SAM" id="Phobius"/>
    </source>
</evidence>
<proteinExistence type="predicted"/>
<dbReference type="Proteomes" id="UP000576969">
    <property type="component" value="Unassembled WGS sequence"/>
</dbReference>
<evidence type="ECO:0000313" key="4">
    <source>
        <dbReference type="Proteomes" id="UP000576969"/>
    </source>
</evidence>
<dbReference type="EMBL" id="JACCBV010000001">
    <property type="protein sequence ID" value="NYE21340.1"/>
    <property type="molecule type" value="Genomic_DNA"/>
</dbReference>
<gene>
    <name evidence="3" type="ORF">BJ991_003368</name>
</gene>
<keyword evidence="2" id="KW-1133">Transmembrane helix</keyword>
<keyword evidence="2" id="KW-0812">Transmembrane</keyword>
<comment type="caution">
    <text evidence="3">The sequence shown here is derived from an EMBL/GenBank/DDBJ whole genome shotgun (WGS) entry which is preliminary data.</text>
</comment>
<dbReference type="RefSeq" id="WP_179491890.1">
    <property type="nucleotide sequence ID" value="NZ_JACCBV010000001.1"/>
</dbReference>
<organism evidence="3 4">
    <name type="scientific">Microbacterium immunditiarum</name>
    <dbReference type="NCBI Taxonomy" id="337480"/>
    <lineage>
        <taxon>Bacteria</taxon>
        <taxon>Bacillati</taxon>
        <taxon>Actinomycetota</taxon>
        <taxon>Actinomycetes</taxon>
        <taxon>Micrococcales</taxon>
        <taxon>Microbacteriaceae</taxon>
        <taxon>Microbacterium</taxon>
    </lineage>
</organism>